<sequence>MLNASHHLRFAAAREPISEGYPAVAPPHPRGFSVKFPPPGFTPSPSPLTNSFFTVLTPQELEMRLQWMFYVMTKSENHDAAPFKEMILKYLDQRELQTMASLLTSDSDYFLMIARNKNGSKRIQKLLGITDDVDTFAAAILGRFLHIITDKYASYVARRGIAVFNKKKKEAMYERILHYALYIARDKHGCLALNDIITDADDLYYRNKLFDVIAHKAILLSNDAYGNFVIQHVLKLNDLCCKNNIVVSLRGHFVDLSIQRYGSYIVNLLLETEESMVVVVEELLEGDRLMRLTRNAYGNFVLCKALRVTLKEMVRTDLYWGLVHKLKPFHNPLRRSRGSNIASILDSIC</sequence>
<dbReference type="SMART" id="SM00025">
    <property type="entry name" value="Pumilio"/>
    <property type="match status" value="4"/>
</dbReference>
<feature type="repeat" description="Pumilio" evidence="6">
    <location>
        <begin position="248"/>
        <end position="285"/>
    </location>
</feature>
<keyword evidence="2" id="KW-0963">Cytoplasm</keyword>
<name>A0A8S1ZEZ3_ARAAE</name>
<dbReference type="GO" id="GO:0006417">
    <property type="term" value="P:regulation of translation"/>
    <property type="evidence" value="ECO:0007669"/>
    <property type="project" value="UniProtKB-KW"/>
</dbReference>
<organism evidence="8 9">
    <name type="scientific">Arabidopsis arenosa</name>
    <name type="common">Sand rock-cress</name>
    <name type="synonym">Cardaminopsis arenosa</name>
    <dbReference type="NCBI Taxonomy" id="38785"/>
    <lineage>
        <taxon>Eukaryota</taxon>
        <taxon>Viridiplantae</taxon>
        <taxon>Streptophyta</taxon>
        <taxon>Embryophyta</taxon>
        <taxon>Tracheophyta</taxon>
        <taxon>Spermatophyta</taxon>
        <taxon>Magnoliopsida</taxon>
        <taxon>eudicotyledons</taxon>
        <taxon>Gunneridae</taxon>
        <taxon>Pentapetalae</taxon>
        <taxon>rosids</taxon>
        <taxon>malvids</taxon>
        <taxon>Brassicales</taxon>
        <taxon>Brassicaceae</taxon>
        <taxon>Camelineae</taxon>
        <taxon>Arabidopsis</taxon>
    </lineage>
</organism>
<dbReference type="InterPro" id="IPR011989">
    <property type="entry name" value="ARM-like"/>
</dbReference>
<dbReference type="Gene3D" id="1.25.10.10">
    <property type="entry name" value="Leucine-rich Repeat Variant"/>
    <property type="match status" value="1"/>
</dbReference>
<evidence type="ECO:0000256" key="1">
    <source>
        <dbReference type="ARBA" id="ARBA00004496"/>
    </source>
</evidence>
<dbReference type="PANTHER" id="PTHR12537">
    <property type="entry name" value="RNA BINDING PROTEIN PUMILIO-RELATED"/>
    <property type="match status" value="1"/>
</dbReference>
<evidence type="ECO:0000256" key="3">
    <source>
        <dbReference type="ARBA" id="ARBA00022737"/>
    </source>
</evidence>
<dbReference type="AlphaFoldDB" id="A0A8S1ZEZ3"/>
<proteinExistence type="predicted"/>
<feature type="repeat" description="Pumilio" evidence="6">
    <location>
        <begin position="139"/>
        <end position="174"/>
    </location>
</feature>
<keyword evidence="4" id="KW-0810">Translation regulation</keyword>
<protein>
    <recommendedName>
        <fullName evidence="7">PUM-HD domain-containing protein</fullName>
    </recommendedName>
</protein>
<feature type="repeat" description="Pumilio" evidence="6">
    <location>
        <begin position="211"/>
        <end position="247"/>
    </location>
</feature>
<evidence type="ECO:0000256" key="2">
    <source>
        <dbReference type="ARBA" id="ARBA00022490"/>
    </source>
</evidence>
<keyword evidence="5" id="KW-0694">RNA-binding</keyword>
<dbReference type="EMBL" id="LR999451">
    <property type="protein sequence ID" value="CAE5958177.1"/>
    <property type="molecule type" value="Genomic_DNA"/>
</dbReference>
<dbReference type="InterPro" id="IPR033133">
    <property type="entry name" value="PUM-HD"/>
</dbReference>
<accession>A0A8S1ZEZ3</accession>
<comment type="subcellular location">
    <subcellularLocation>
        <location evidence="1">Cytoplasm</location>
    </subcellularLocation>
</comment>
<evidence type="ECO:0000313" key="9">
    <source>
        <dbReference type="Proteomes" id="UP000682877"/>
    </source>
</evidence>
<evidence type="ECO:0000256" key="4">
    <source>
        <dbReference type="ARBA" id="ARBA00022845"/>
    </source>
</evidence>
<dbReference type="InterPro" id="IPR001313">
    <property type="entry name" value="Pumilio_RNA-bd_rpt"/>
</dbReference>
<dbReference type="PROSITE" id="PS50302">
    <property type="entry name" value="PUM"/>
    <property type="match status" value="3"/>
</dbReference>
<evidence type="ECO:0000256" key="5">
    <source>
        <dbReference type="ARBA" id="ARBA00022884"/>
    </source>
</evidence>
<evidence type="ECO:0000256" key="6">
    <source>
        <dbReference type="PROSITE-ProRule" id="PRU00317"/>
    </source>
</evidence>
<dbReference type="InterPro" id="IPR016024">
    <property type="entry name" value="ARM-type_fold"/>
</dbReference>
<dbReference type="Pfam" id="PF00806">
    <property type="entry name" value="PUF"/>
    <property type="match status" value="3"/>
</dbReference>
<keyword evidence="3" id="KW-0677">Repeat</keyword>
<dbReference type="SUPFAM" id="SSF48371">
    <property type="entry name" value="ARM repeat"/>
    <property type="match status" value="1"/>
</dbReference>
<dbReference type="Proteomes" id="UP000682877">
    <property type="component" value="Chromosome 1"/>
</dbReference>
<gene>
    <name evidence="8" type="ORF">AARE701A_LOCUS1802</name>
</gene>
<dbReference type="PROSITE" id="PS50303">
    <property type="entry name" value="PUM_HD"/>
    <property type="match status" value="1"/>
</dbReference>
<keyword evidence="9" id="KW-1185">Reference proteome</keyword>
<evidence type="ECO:0000259" key="7">
    <source>
        <dbReference type="PROSITE" id="PS50303"/>
    </source>
</evidence>
<dbReference type="GO" id="GO:0005737">
    <property type="term" value="C:cytoplasm"/>
    <property type="evidence" value="ECO:0007669"/>
    <property type="project" value="UniProtKB-SubCell"/>
</dbReference>
<feature type="domain" description="PUM-HD" evidence="7">
    <location>
        <begin position="3"/>
        <end position="349"/>
    </location>
</feature>
<reference evidence="8" key="1">
    <citation type="submission" date="2021-01" db="EMBL/GenBank/DDBJ databases">
        <authorList>
            <person name="Bezrukov I."/>
        </authorList>
    </citation>
    <scope>NUCLEOTIDE SEQUENCE</scope>
</reference>
<evidence type="ECO:0000313" key="8">
    <source>
        <dbReference type="EMBL" id="CAE5958177.1"/>
    </source>
</evidence>
<dbReference type="GO" id="GO:0003729">
    <property type="term" value="F:mRNA binding"/>
    <property type="evidence" value="ECO:0007669"/>
    <property type="project" value="TreeGrafter"/>
</dbReference>
<dbReference type="PANTHER" id="PTHR12537:SF166">
    <property type="entry name" value="PUMILIO HOMOLOG 18-RELATED"/>
    <property type="match status" value="1"/>
</dbReference>